<dbReference type="Pfam" id="PF12937">
    <property type="entry name" value="F-box-like"/>
    <property type="match status" value="1"/>
</dbReference>
<proteinExistence type="predicted"/>
<sequence>MQLFFRSIGSQETVKIGAPNPCNFRQIKQILAQALFNSPLSAAAIRLSLNGEDEDFLQSFGITDGDIIYYAVESTSLPDIQIAQQIPPPPPPVSLNEFNFDSVSYTQSENFLSPMNLDTRESRAEALNHEFLNLNVQESETLEIAETVNCSEVDNVNVIDSSVSRILRKQFSESLGHDGGGNYKLVVMAIDSIFYEMGFIGFYQNSIGIQFRKNWRSSLLRLSLCYTLPEIVSQSNKKFEYVVLKLQNFGKVINVDGSLANGSGSSAWFQFHEYLLRFSLNIMGVNCSSIESMIQKEDVFSRRFARKQVIEFRENVKDKLALPLLYELCEKAGVGLPSRFMQLPSDLKLKIFESLPGVDVARLSCVCLELKDLGSSEDLWKLKFTEESGDRLSPNWSWRRTFALFWQDQKKKRATQNRIQPPWHWVPADLLLN</sequence>
<dbReference type="InterPro" id="IPR036047">
    <property type="entry name" value="F-box-like_dom_sf"/>
</dbReference>
<dbReference type="AlphaFoldDB" id="A0ABD1TLG2"/>
<dbReference type="Proteomes" id="UP001604277">
    <property type="component" value="Unassembled WGS sequence"/>
</dbReference>
<evidence type="ECO:0000313" key="3">
    <source>
        <dbReference type="Proteomes" id="UP001604277"/>
    </source>
</evidence>
<dbReference type="PANTHER" id="PTHR47602">
    <property type="entry name" value="F-BOX PROTEIN SKIP22"/>
    <property type="match status" value="1"/>
</dbReference>
<gene>
    <name evidence="2" type="ORF">Fot_27526</name>
</gene>
<dbReference type="Gene3D" id="3.40.1000.30">
    <property type="match status" value="1"/>
</dbReference>
<reference evidence="3" key="1">
    <citation type="submission" date="2024-07" db="EMBL/GenBank/DDBJ databases">
        <title>Two chromosome-level genome assemblies of Korean endemic species Abeliophyllum distichum and Forsythia ovata (Oleaceae).</title>
        <authorList>
            <person name="Jang H."/>
        </authorList>
    </citation>
    <scope>NUCLEOTIDE SEQUENCE [LARGE SCALE GENOMIC DNA]</scope>
</reference>
<organism evidence="2 3">
    <name type="scientific">Forsythia ovata</name>
    <dbReference type="NCBI Taxonomy" id="205694"/>
    <lineage>
        <taxon>Eukaryota</taxon>
        <taxon>Viridiplantae</taxon>
        <taxon>Streptophyta</taxon>
        <taxon>Embryophyta</taxon>
        <taxon>Tracheophyta</taxon>
        <taxon>Spermatophyta</taxon>
        <taxon>Magnoliopsida</taxon>
        <taxon>eudicotyledons</taxon>
        <taxon>Gunneridae</taxon>
        <taxon>Pentapetalae</taxon>
        <taxon>asterids</taxon>
        <taxon>lamiids</taxon>
        <taxon>Lamiales</taxon>
        <taxon>Oleaceae</taxon>
        <taxon>Forsythieae</taxon>
        <taxon>Forsythia</taxon>
    </lineage>
</organism>
<keyword evidence="3" id="KW-1185">Reference proteome</keyword>
<protein>
    <submittedName>
        <fullName evidence="2">F-box protein SKIP22</fullName>
    </submittedName>
</protein>
<dbReference type="SUPFAM" id="SSF81383">
    <property type="entry name" value="F-box domain"/>
    <property type="match status" value="1"/>
</dbReference>
<dbReference type="PANTHER" id="PTHR47602:SF2">
    <property type="entry name" value="F-BOX PROTEIN SKIP22"/>
    <property type="match status" value="1"/>
</dbReference>
<evidence type="ECO:0000259" key="1">
    <source>
        <dbReference type="PROSITE" id="PS50181"/>
    </source>
</evidence>
<comment type="caution">
    <text evidence="2">The sequence shown here is derived from an EMBL/GenBank/DDBJ whole genome shotgun (WGS) entry which is preliminary data.</text>
</comment>
<name>A0ABD1TLG2_9LAMI</name>
<dbReference type="CDD" id="cd22165">
    <property type="entry name" value="F-box_AtSKIP22-like"/>
    <property type="match status" value="1"/>
</dbReference>
<accession>A0ABD1TLG2</accession>
<dbReference type="Gene3D" id="1.20.1280.50">
    <property type="match status" value="1"/>
</dbReference>
<feature type="domain" description="F-box" evidence="1">
    <location>
        <begin position="337"/>
        <end position="383"/>
    </location>
</feature>
<dbReference type="InterPro" id="IPR001810">
    <property type="entry name" value="F-box_dom"/>
</dbReference>
<dbReference type="SMART" id="SM00256">
    <property type="entry name" value="FBOX"/>
    <property type="match status" value="1"/>
</dbReference>
<dbReference type="EMBL" id="JBFOLJ010000008">
    <property type="protein sequence ID" value="KAL2513555.1"/>
    <property type="molecule type" value="Genomic_DNA"/>
</dbReference>
<evidence type="ECO:0000313" key="2">
    <source>
        <dbReference type="EMBL" id="KAL2513555.1"/>
    </source>
</evidence>
<dbReference type="PROSITE" id="PS50181">
    <property type="entry name" value="FBOX"/>
    <property type="match status" value="1"/>
</dbReference>